<dbReference type="EMBL" id="AXDY01000014">
    <property type="protein sequence ID" value="ERS92469.1"/>
    <property type="molecule type" value="Genomic_DNA"/>
</dbReference>
<name>A0ABN0PAA7_STASI</name>
<evidence type="ECO:0000313" key="12">
    <source>
        <dbReference type="Proteomes" id="UP000017131"/>
    </source>
</evidence>
<feature type="transmembrane region" description="Helical" evidence="8">
    <location>
        <begin position="236"/>
        <end position="259"/>
    </location>
</feature>
<dbReference type="Gene3D" id="3.40.50.300">
    <property type="entry name" value="P-loop containing nucleotide triphosphate hydrolases"/>
    <property type="match status" value="1"/>
</dbReference>
<dbReference type="InterPro" id="IPR011527">
    <property type="entry name" value="ABC1_TM_dom"/>
</dbReference>
<evidence type="ECO:0000256" key="3">
    <source>
        <dbReference type="ARBA" id="ARBA00022741"/>
    </source>
</evidence>
<keyword evidence="3" id="KW-0547">Nucleotide-binding</keyword>
<sequence>MKRYNSLKKILYGIKWPKKLIFTSIFIASLGSFFGLLIPVFTGNLVDHAVNGSLKGEFIFILISVFIINTILSGIGTYLLSKLGEKLIYSIRQKLWSHIMHLKMEFFNNNETGQIMSRVTEDTMIINNFISQKLPNIFPSSISLIGSVIILLLLDWKITLLSILVIPIFYIIMVPLGKIVQKVAVNTQTEIANFSGLLGRVISDMPLVKSSLSEEIEIEKSKGTLYNIYKLGLKQALIFSIIQPISGMLILITVGILLGVGGYRVSIGAISSGVLVSMIFYIIQLSAPLTNLSTIITDYQRAVGASARISEILNEEVEANKLGIDKVPSSGTLSFENVSFKYQKNLILNNISFAVPNNSITAIVGPSGSGKTTIFKLIQRFYDIDNGSILYNGININNFYLREWRAKIGYVMQNNPMMNGSVKENLLYGTKRPSITLKQIQYYTKLANCHDVIMNLDDGYETLIGEKGNKISGGEKQRIDIARNLIKEPDILLLDEITSNLDSNSEIMIQEALTKFSKDKTLLIIAHRLSTIKKAHQIIFLDEGEITGVGNHTFLMRNHKKYREFVEGQMLNND</sequence>
<evidence type="ECO:0000256" key="2">
    <source>
        <dbReference type="ARBA" id="ARBA00022692"/>
    </source>
</evidence>
<dbReference type="Pfam" id="PF00664">
    <property type="entry name" value="ABC_membrane"/>
    <property type="match status" value="1"/>
</dbReference>
<evidence type="ECO:0000256" key="1">
    <source>
        <dbReference type="ARBA" id="ARBA00004651"/>
    </source>
</evidence>
<evidence type="ECO:0000256" key="6">
    <source>
        <dbReference type="ARBA" id="ARBA00023136"/>
    </source>
</evidence>
<dbReference type="InterPro" id="IPR036640">
    <property type="entry name" value="ABC1_TM_sf"/>
</dbReference>
<dbReference type="PANTHER" id="PTHR43394">
    <property type="entry name" value="ATP-DEPENDENT PERMEASE MDL1, MITOCHONDRIAL"/>
    <property type="match status" value="1"/>
</dbReference>
<dbReference type="SMART" id="SM00382">
    <property type="entry name" value="AAA"/>
    <property type="match status" value="1"/>
</dbReference>
<dbReference type="SUPFAM" id="SSF90123">
    <property type="entry name" value="ABC transporter transmembrane region"/>
    <property type="match status" value="1"/>
</dbReference>
<accession>A0ABN0PAA7</accession>
<evidence type="ECO:0000256" key="7">
    <source>
        <dbReference type="ARBA" id="ARBA00025074"/>
    </source>
</evidence>
<dbReference type="InterPro" id="IPR003439">
    <property type="entry name" value="ABC_transporter-like_ATP-bd"/>
</dbReference>
<dbReference type="RefSeq" id="WP_023016181.1">
    <property type="nucleotide sequence ID" value="NZ_AXDY01000014.1"/>
</dbReference>
<dbReference type="SUPFAM" id="SSF52540">
    <property type="entry name" value="P-loop containing nucleoside triphosphate hydrolases"/>
    <property type="match status" value="1"/>
</dbReference>
<keyword evidence="6 8" id="KW-0472">Membrane</keyword>
<feature type="domain" description="ABC transmembrane type-1" evidence="10">
    <location>
        <begin position="22"/>
        <end position="301"/>
    </location>
</feature>
<protein>
    <recommendedName>
        <fullName evidence="13">ABC transporter ATP-binding protein</fullName>
    </recommendedName>
</protein>
<keyword evidence="5 8" id="KW-1133">Transmembrane helix</keyword>
<dbReference type="CDD" id="cd18551">
    <property type="entry name" value="ABC_6TM_LmrA_like"/>
    <property type="match status" value="1"/>
</dbReference>
<keyword evidence="2 8" id="KW-0812">Transmembrane</keyword>
<evidence type="ECO:0000313" key="11">
    <source>
        <dbReference type="EMBL" id="ERS92469.1"/>
    </source>
</evidence>
<feature type="transmembrane region" description="Helical" evidence="8">
    <location>
        <begin position="58"/>
        <end position="80"/>
    </location>
</feature>
<organism evidence="11 12">
    <name type="scientific">Staphylococcus simulans UMC-CNS-990</name>
    <dbReference type="NCBI Taxonomy" id="1405498"/>
    <lineage>
        <taxon>Bacteria</taxon>
        <taxon>Bacillati</taxon>
        <taxon>Bacillota</taxon>
        <taxon>Bacilli</taxon>
        <taxon>Bacillales</taxon>
        <taxon>Staphylococcaceae</taxon>
        <taxon>Staphylococcus</taxon>
    </lineage>
</organism>
<keyword evidence="4" id="KW-0067">ATP-binding</keyword>
<comment type="caution">
    <text evidence="11">The sequence shown here is derived from an EMBL/GenBank/DDBJ whole genome shotgun (WGS) entry which is preliminary data.</text>
</comment>
<dbReference type="PROSITE" id="PS00211">
    <property type="entry name" value="ABC_TRANSPORTER_1"/>
    <property type="match status" value="1"/>
</dbReference>
<dbReference type="PROSITE" id="PS50893">
    <property type="entry name" value="ABC_TRANSPORTER_2"/>
    <property type="match status" value="1"/>
</dbReference>
<feature type="transmembrane region" description="Helical" evidence="8">
    <location>
        <begin position="134"/>
        <end position="154"/>
    </location>
</feature>
<dbReference type="PANTHER" id="PTHR43394:SF1">
    <property type="entry name" value="ATP-BINDING CASSETTE SUB-FAMILY B MEMBER 10, MITOCHONDRIAL"/>
    <property type="match status" value="1"/>
</dbReference>
<evidence type="ECO:0000256" key="5">
    <source>
        <dbReference type="ARBA" id="ARBA00022989"/>
    </source>
</evidence>
<dbReference type="Proteomes" id="UP000017131">
    <property type="component" value="Unassembled WGS sequence"/>
</dbReference>
<evidence type="ECO:0008006" key="13">
    <source>
        <dbReference type="Google" id="ProtNLM"/>
    </source>
</evidence>
<comment type="function">
    <text evidence="7">May be involved in multidrug export. Transmembrane domains (TMD) form a pore in the cell membrane and the ATP-binding domain (NBD) is responsible for energy generation.</text>
</comment>
<evidence type="ECO:0000256" key="4">
    <source>
        <dbReference type="ARBA" id="ARBA00022840"/>
    </source>
</evidence>
<feature type="transmembrane region" description="Helical" evidence="8">
    <location>
        <begin position="160"/>
        <end position="180"/>
    </location>
</feature>
<evidence type="ECO:0000259" key="10">
    <source>
        <dbReference type="PROSITE" id="PS50929"/>
    </source>
</evidence>
<reference evidence="11 12" key="1">
    <citation type="journal article" date="2013" name="Genome Announc.">
        <title>Draft Genome Sequence of Staphylococcus simulans UMC-CNS-990, Isolated from a Case of Chronic Bovine Mastitis.</title>
        <authorList>
            <person name="Calcutt M.J."/>
            <person name="Foecking M.F."/>
            <person name="Hsieh H.Y."/>
            <person name="Perry J."/>
            <person name="Stewart G.C."/>
            <person name="Middleton J.R."/>
        </authorList>
    </citation>
    <scope>NUCLEOTIDE SEQUENCE [LARGE SCALE GENOMIC DNA]</scope>
    <source>
        <strain evidence="11 12">UMC-CNS-990</strain>
    </source>
</reference>
<dbReference type="InterPro" id="IPR003593">
    <property type="entry name" value="AAA+_ATPase"/>
</dbReference>
<evidence type="ECO:0000259" key="9">
    <source>
        <dbReference type="PROSITE" id="PS50893"/>
    </source>
</evidence>
<dbReference type="Pfam" id="PF00005">
    <property type="entry name" value="ABC_tran"/>
    <property type="match status" value="1"/>
</dbReference>
<dbReference type="InterPro" id="IPR027417">
    <property type="entry name" value="P-loop_NTPase"/>
</dbReference>
<dbReference type="InterPro" id="IPR017871">
    <property type="entry name" value="ABC_transporter-like_CS"/>
</dbReference>
<evidence type="ECO:0000256" key="8">
    <source>
        <dbReference type="SAM" id="Phobius"/>
    </source>
</evidence>
<proteinExistence type="predicted"/>
<dbReference type="InterPro" id="IPR039421">
    <property type="entry name" value="Type_1_exporter"/>
</dbReference>
<feature type="transmembrane region" description="Helical" evidence="8">
    <location>
        <begin position="20"/>
        <end position="38"/>
    </location>
</feature>
<comment type="subcellular location">
    <subcellularLocation>
        <location evidence="1">Cell membrane</location>
        <topology evidence="1">Multi-pass membrane protein</topology>
    </subcellularLocation>
</comment>
<dbReference type="PROSITE" id="PS50929">
    <property type="entry name" value="ABC_TM1F"/>
    <property type="match status" value="1"/>
</dbReference>
<feature type="domain" description="ABC transporter" evidence="9">
    <location>
        <begin position="333"/>
        <end position="568"/>
    </location>
</feature>
<dbReference type="Gene3D" id="1.20.1560.10">
    <property type="entry name" value="ABC transporter type 1, transmembrane domain"/>
    <property type="match status" value="1"/>
</dbReference>
<keyword evidence="12" id="KW-1185">Reference proteome</keyword>
<gene>
    <name evidence="11" type="ORF">SSIM_12080</name>
</gene>